<dbReference type="InterPro" id="IPR022324">
    <property type="entry name" value="Bacilysin_exporter_BacE_put"/>
</dbReference>
<feature type="transmembrane region" description="Helical" evidence="7">
    <location>
        <begin position="354"/>
        <end position="371"/>
    </location>
</feature>
<dbReference type="AlphaFoldDB" id="A0A212M0A3"/>
<evidence type="ECO:0000256" key="2">
    <source>
        <dbReference type="ARBA" id="ARBA00022448"/>
    </source>
</evidence>
<name>A0A212M0A3_9FIRM</name>
<gene>
    <name evidence="8" type="ORF">KL86SPO_70103</name>
</gene>
<dbReference type="PANTHER" id="PTHR43266">
    <property type="entry name" value="MACROLIDE-EFFLUX PROTEIN"/>
    <property type="match status" value="1"/>
</dbReference>
<evidence type="ECO:0000256" key="7">
    <source>
        <dbReference type="SAM" id="Phobius"/>
    </source>
</evidence>
<feature type="transmembrane region" description="Helical" evidence="7">
    <location>
        <begin position="377"/>
        <end position="398"/>
    </location>
</feature>
<accession>A0A212M0A3</accession>
<dbReference type="InterPro" id="IPR036259">
    <property type="entry name" value="MFS_trans_sf"/>
</dbReference>
<feature type="transmembrane region" description="Helical" evidence="7">
    <location>
        <begin position="286"/>
        <end position="305"/>
    </location>
</feature>
<keyword evidence="3" id="KW-1003">Cell membrane</keyword>
<feature type="transmembrane region" description="Helical" evidence="7">
    <location>
        <begin position="142"/>
        <end position="163"/>
    </location>
</feature>
<protein>
    <recommendedName>
        <fullName evidence="9">Major facilitator superfamily MFS_1</fullName>
    </recommendedName>
</protein>
<feature type="transmembrane region" description="Helical" evidence="7">
    <location>
        <begin position="169"/>
        <end position="188"/>
    </location>
</feature>
<dbReference type="CDD" id="cd06173">
    <property type="entry name" value="MFS_MefA_like"/>
    <property type="match status" value="1"/>
</dbReference>
<organism evidence="8">
    <name type="scientific">uncultured Sporomusa sp</name>
    <dbReference type="NCBI Taxonomy" id="307249"/>
    <lineage>
        <taxon>Bacteria</taxon>
        <taxon>Bacillati</taxon>
        <taxon>Bacillota</taxon>
        <taxon>Negativicutes</taxon>
        <taxon>Selenomonadales</taxon>
        <taxon>Sporomusaceae</taxon>
        <taxon>Sporomusa</taxon>
        <taxon>environmental samples</taxon>
    </lineage>
</organism>
<evidence type="ECO:0000256" key="4">
    <source>
        <dbReference type="ARBA" id="ARBA00022692"/>
    </source>
</evidence>
<feature type="transmembrane region" description="Helical" evidence="7">
    <location>
        <begin position="102"/>
        <end position="121"/>
    </location>
</feature>
<dbReference type="Gene3D" id="1.20.1250.20">
    <property type="entry name" value="MFS general substrate transporter like domains"/>
    <property type="match status" value="1"/>
</dbReference>
<evidence type="ECO:0000256" key="6">
    <source>
        <dbReference type="ARBA" id="ARBA00023136"/>
    </source>
</evidence>
<evidence type="ECO:0000313" key="8">
    <source>
        <dbReference type="EMBL" id="SCM83245.1"/>
    </source>
</evidence>
<dbReference type="RefSeq" id="WP_288185715.1">
    <property type="nucleotide sequence ID" value="NZ_LT608335.1"/>
</dbReference>
<evidence type="ECO:0000256" key="5">
    <source>
        <dbReference type="ARBA" id="ARBA00022989"/>
    </source>
</evidence>
<dbReference type="EMBL" id="FMJE01000007">
    <property type="protein sequence ID" value="SCM83245.1"/>
    <property type="molecule type" value="Genomic_DNA"/>
</dbReference>
<feature type="transmembrane region" description="Helical" evidence="7">
    <location>
        <begin position="311"/>
        <end position="342"/>
    </location>
</feature>
<feature type="transmembrane region" description="Helical" evidence="7">
    <location>
        <begin position="78"/>
        <end position="96"/>
    </location>
</feature>
<evidence type="ECO:0008006" key="9">
    <source>
        <dbReference type="Google" id="ProtNLM"/>
    </source>
</evidence>
<keyword evidence="5 7" id="KW-1133">Transmembrane helix</keyword>
<keyword evidence="6 7" id="KW-0472">Membrane</keyword>
<reference evidence="8" key="1">
    <citation type="submission" date="2016-08" db="EMBL/GenBank/DDBJ databases">
        <authorList>
            <person name="Seilhamer J.J."/>
        </authorList>
    </citation>
    <scope>NUCLEOTIDE SEQUENCE</scope>
    <source>
        <strain evidence="8">86</strain>
    </source>
</reference>
<dbReference type="PANTHER" id="PTHR43266:SF10">
    <property type="entry name" value="BACILYSIN EXPORTER BACE-RELATED"/>
    <property type="match status" value="1"/>
</dbReference>
<dbReference type="GO" id="GO:0005886">
    <property type="term" value="C:plasma membrane"/>
    <property type="evidence" value="ECO:0007669"/>
    <property type="project" value="UniProtKB-SubCell"/>
</dbReference>
<dbReference type="InterPro" id="IPR011701">
    <property type="entry name" value="MFS"/>
</dbReference>
<dbReference type="GO" id="GO:0022857">
    <property type="term" value="F:transmembrane transporter activity"/>
    <property type="evidence" value="ECO:0007669"/>
    <property type="project" value="InterPro"/>
</dbReference>
<dbReference type="PRINTS" id="PR01988">
    <property type="entry name" value="EXPORTERBACE"/>
</dbReference>
<feature type="transmembrane region" description="Helical" evidence="7">
    <location>
        <begin position="258"/>
        <end position="277"/>
    </location>
</feature>
<comment type="subcellular location">
    <subcellularLocation>
        <location evidence="1">Cell membrane</location>
        <topology evidence="1">Multi-pass membrane protein</topology>
    </subcellularLocation>
</comment>
<feature type="transmembrane region" description="Helical" evidence="7">
    <location>
        <begin position="220"/>
        <end position="246"/>
    </location>
</feature>
<sequence>MQWLILLKINFAFRRLWLSQCISSIGDWFNHVAMINMVLQLTGTGLSVAFIIACRTIPLLLAGPWLSAWIDRLDKKRIMVAADVLRALFVLGYLFIREPDDLWIAYSLSGCLALGTVLFDAARLAYMPQIVAAEKLVTVNSIYSFTFGVTIAFGALAGGWIVSLLGNNSAFLVNAATFIVSGLLISGITGKSVPNKQQAGKWVGTELAATWRWLRGNPAVLLLLATDASLAISSGIMNVLLGIFALQVFSAGSLGLGVFYLALGLGFIGGSLAIMVVKARYKSVKASWTIMSWALMGIGAALAGFSQSFSLFAAAGILVVTYIFQGIFGVLYNTLLMLFVPADIRGKVFALDKIKLAVIMSLSALGAGYMLEVISPRVLAAAIGCFIILCGLIWTAVFKLHRLWLTAEEGEEQHVNVSV</sequence>
<evidence type="ECO:0000256" key="3">
    <source>
        <dbReference type="ARBA" id="ARBA00022475"/>
    </source>
</evidence>
<keyword evidence="2" id="KW-0813">Transport</keyword>
<keyword evidence="4 7" id="KW-0812">Transmembrane</keyword>
<dbReference type="Pfam" id="PF07690">
    <property type="entry name" value="MFS_1"/>
    <property type="match status" value="1"/>
</dbReference>
<feature type="transmembrane region" description="Helical" evidence="7">
    <location>
        <begin position="46"/>
        <end position="66"/>
    </location>
</feature>
<evidence type="ECO:0000256" key="1">
    <source>
        <dbReference type="ARBA" id="ARBA00004651"/>
    </source>
</evidence>
<proteinExistence type="predicted"/>
<dbReference type="SUPFAM" id="SSF103473">
    <property type="entry name" value="MFS general substrate transporter"/>
    <property type="match status" value="1"/>
</dbReference>